<protein>
    <submittedName>
        <fullName evidence="1">SLAP domain-containing protein</fullName>
    </submittedName>
</protein>
<reference evidence="1 2" key="1">
    <citation type="submission" date="2023-07" db="EMBL/GenBank/DDBJ databases">
        <title>Genomic Encyclopedia of Type Strains, Phase IV (KMG-IV): sequencing the most valuable type-strain genomes for metagenomic binning, comparative biology and taxonomic classification.</title>
        <authorList>
            <person name="Goeker M."/>
        </authorList>
    </citation>
    <scope>NUCLEOTIDE SEQUENCE [LARGE SCALE GENOMIC DNA]</scope>
    <source>
        <strain evidence="1 2">DSM 23494</strain>
    </source>
</reference>
<comment type="caution">
    <text evidence="1">The sequence shown here is derived from an EMBL/GenBank/DDBJ whole genome shotgun (WGS) entry which is preliminary data.</text>
</comment>
<proteinExistence type="predicted"/>
<dbReference type="NCBIfam" id="TIGR04398">
    <property type="entry name" value="SLAP_DUP"/>
    <property type="match status" value="1"/>
</dbReference>
<dbReference type="InterPro" id="IPR030910">
    <property type="entry name" value="SLAP_dom"/>
</dbReference>
<accession>A0ABU0ARQ6</accession>
<evidence type="ECO:0000313" key="2">
    <source>
        <dbReference type="Proteomes" id="UP001238088"/>
    </source>
</evidence>
<keyword evidence="2" id="KW-1185">Reference proteome</keyword>
<sequence length="127" mass="15111">MQKLTFHDKWDKSISPKDRKRIEEGFREANISENSQFEFTSLWEARNYKGELLVTVLVHNLSKQPAAFDHIKIRYTEEEHEKVAEHTFSIESLDIEPRTTMPWTFIFPFDSLEREPVFLNGRLNIVL</sequence>
<evidence type="ECO:0000313" key="1">
    <source>
        <dbReference type="EMBL" id="MDQ0272735.1"/>
    </source>
</evidence>
<organism evidence="1 2">
    <name type="scientific">Cytobacillus purgationiresistens</name>
    <dbReference type="NCBI Taxonomy" id="863449"/>
    <lineage>
        <taxon>Bacteria</taxon>
        <taxon>Bacillati</taxon>
        <taxon>Bacillota</taxon>
        <taxon>Bacilli</taxon>
        <taxon>Bacillales</taxon>
        <taxon>Bacillaceae</taxon>
        <taxon>Cytobacillus</taxon>
    </lineage>
</organism>
<dbReference type="EMBL" id="JAUSUB010000027">
    <property type="protein sequence ID" value="MDQ0272735.1"/>
    <property type="molecule type" value="Genomic_DNA"/>
</dbReference>
<dbReference type="Proteomes" id="UP001238088">
    <property type="component" value="Unassembled WGS sequence"/>
</dbReference>
<dbReference type="RefSeq" id="WP_307478173.1">
    <property type="nucleotide sequence ID" value="NZ_JAUSUB010000027.1"/>
</dbReference>
<gene>
    <name evidence="1" type="ORF">J2S17_004628</name>
</gene>
<name>A0ABU0ARQ6_9BACI</name>